<evidence type="ECO:0000313" key="1">
    <source>
        <dbReference type="EMBL" id="CAG8675764.1"/>
    </source>
</evidence>
<protein>
    <submittedName>
        <fullName evidence="1">12001_t:CDS:1</fullName>
    </submittedName>
</protein>
<name>A0A9N9EDU6_9GLOM</name>
<organism evidence="1 2">
    <name type="scientific">Funneliformis caledonium</name>
    <dbReference type="NCBI Taxonomy" id="1117310"/>
    <lineage>
        <taxon>Eukaryota</taxon>
        <taxon>Fungi</taxon>
        <taxon>Fungi incertae sedis</taxon>
        <taxon>Mucoromycota</taxon>
        <taxon>Glomeromycotina</taxon>
        <taxon>Glomeromycetes</taxon>
        <taxon>Glomerales</taxon>
        <taxon>Glomeraceae</taxon>
        <taxon>Funneliformis</taxon>
    </lineage>
</organism>
<keyword evidence="2" id="KW-1185">Reference proteome</keyword>
<sequence length="71" mass="8053">MILVGNGIGTICQFPPATYKLEDDKEELTQCIKEIKCRLENMGTMLADSNEAMRCKYISTILYASLYIVKE</sequence>
<dbReference type="AlphaFoldDB" id="A0A9N9EDU6"/>
<reference evidence="1" key="1">
    <citation type="submission" date="2021-06" db="EMBL/GenBank/DDBJ databases">
        <authorList>
            <person name="Kallberg Y."/>
            <person name="Tangrot J."/>
            <person name="Rosling A."/>
        </authorList>
    </citation>
    <scope>NUCLEOTIDE SEQUENCE</scope>
    <source>
        <strain evidence="1">UK204</strain>
    </source>
</reference>
<accession>A0A9N9EDU6</accession>
<gene>
    <name evidence="1" type="ORF">FCALED_LOCUS12243</name>
</gene>
<proteinExistence type="predicted"/>
<comment type="caution">
    <text evidence="1">The sequence shown here is derived from an EMBL/GenBank/DDBJ whole genome shotgun (WGS) entry which is preliminary data.</text>
</comment>
<dbReference type="Proteomes" id="UP000789570">
    <property type="component" value="Unassembled WGS sequence"/>
</dbReference>
<dbReference type="EMBL" id="CAJVPQ010005796">
    <property type="protein sequence ID" value="CAG8675764.1"/>
    <property type="molecule type" value="Genomic_DNA"/>
</dbReference>
<evidence type="ECO:0000313" key="2">
    <source>
        <dbReference type="Proteomes" id="UP000789570"/>
    </source>
</evidence>
<dbReference type="OrthoDB" id="2432732at2759"/>